<proteinExistence type="predicted"/>
<evidence type="ECO:0000313" key="2">
    <source>
        <dbReference type="EMBL" id="SFM27486.1"/>
    </source>
</evidence>
<protein>
    <recommendedName>
        <fullName evidence="1">Bacteriophage phiJL001 Gp84 C-terminal domain-containing protein</fullName>
    </recommendedName>
</protein>
<dbReference type="OrthoDB" id="1633386at2"/>
<evidence type="ECO:0000259" key="1">
    <source>
        <dbReference type="Pfam" id="PF09356"/>
    </source>
</evidence>
<gene>
    <name evidence="2" type="ORF">SAMN04488042_105256</name>
</gene>
<dbReference type="Pfam" id="PF09931">
    <property type="entry name" value="Phage_phiJL001_Gp84_N"/>
    <property type="match status" value="1"/>
</dbReference>
<dbReference type="RefSeq" id="WP_093094424.1">
    <property type="nucleotide sequence ID" value="NZ_FOTQ01000005.1"/>
</dbReference>
<keyword evidence="3" id="KW-1185">Reference proteome</keyword>
<reference evidence="2 3" key="1">
    <citation type="submission" date="2016-10" db="EMBL/GenBank/DDBJ databases">
        <authorList>
            <person name="de Groot N.N."/>
        </authorList>
    </citation>
    <scope>NUCLEOTIDE SEQUENCE [LARGE SCALE GENOMIC DNA]</scope>
    <source>
        <strain evidence="2 3">DSM 15283</strain>
    </source>
</reference>
<name>A0A1I4PIV4_9RHOB</name>
<dbReference type="AlphaFoldDB" id="A0A1I4PIV4"/>
<feature type="domain" description="Bacteriophage phiJL001 Gp84 C-terminal" evidence="1">
    <location>
        <begin position="194"/>
        <end position="277"/>
    </location>
</feature>
<sequence>MAFQKALQAHLQTGLTTVARAWGVIRRDGARLGFTDHDCALEFEGFTFRADSGLTAMSLEQSTGLSIDNTEALGVLSAMTVREEDILAGRYDGAEVVAWIVNWADVSQRSILFRGTIGALHRAGGAFRAELRGLSEALNQPIGRVYQKPCSAVLGDSQCRFDIDTSGYSTALPVDVVDGSRVFEWHSLVDFEPGWFSKGLLRMETGAASGLTGVIKRDYVRDTGERIIELWEPLGAKPVSGDTLKLVAGCDKRFNTCRFKFGNALNFQGFPDIPGEDWMASYPKSDGTASGGSRRR</sequence>
<dbReference type="EMBL" id="FOTQ01000005">
    <property type="protein sequence ID" value="SFM27486.1"/>
    <property type="molecule type" value="Genomic_DNA"/>
</dbReference>
<dbReference type="Proteomes" id="UP000199144">
    <property type="component" value="Unassembled WGS sequence"/>
</dbReference>
<organism evidence="2 3">
    <name type="scientific">Shimia aestuarii</name>
    <dbReference type="NCBI Taxonomy" id="254406"/>
    <lineage>
        <taxon>Bacteria</taxon>
        <taxon>Pseudomonadati</taxon>
        <taxon>Pseudomonadota</taxon>
        <taxon>Alphaproteobacteria</taxon>
        <taxon>Rhodobacterales</taxon>
        <taxon>Roseobacteraceae</taxon>
    </lineage>
</organism>
<dbReference type="InterPro" id="IPR018964">
    <property type="entry name" value="Phage_phiJL001_Gp84_C"/>
</dbReference>
<accession>A0A1I4PIV4</accession>
<dbReference type="InterPro" id="IPR011928">
    <property type="entry name" value="Phage_phiJL001_Gp84"/>
</dbReference>
<evidence type="ECO:0000313" key="3">
    <source>
        <dbReference type="Proteomes" id="UP000199144"/>
    </source>
</evidence>
<dbReference type="Pfam" id="PF09356">
    <property type="entry name" value="Phage_BR0599"/>
    <property type="match status" value="1"/>
</dbReference>
<dbReference type="STRING" id="254406.SAMN04488042_105256"/>
<dbReference type="NCBIfam" id="TIGR02218">
    <property type="entry name" value="phg_TIGR02218"/>
    <property type="match status" value="1"/>
</dbReference>